<keyword evidence="2 11" id="KW-0813">Transport</keyword>
<evidence type="ECO:0000256" key="1">
    <source>
        <dbReference type="ARBA" id="ARBA00004141"/>
    </source>
</evidence>
<dbReference type="EMBL" id="BLQM01000481">
    <property type="protein sequence ID" value="GMH91880.1"/>
    <property type="molecule type" value="Genomic_DNA"/>
</dbReference>
<evidence type="ECO:0000256" key="4">
    <source>
        <dbReference type="ARBA" id="ARBA00022692"/>
    </source>
</evidence>
<dbReference type="InterPro" id="IPR041647">
    <property type="entry name" value="IRK_C"/>
</dbReference>
<dbReference type="InterPro" id="IPR013518">
    <property type="entry name" value="K_chnl_inward-rec_Kir_cyto"/>
</dbReference>
<dbReference type="GO" id="GO:1990573">
    <property type="term" value="P:potassium ion import across plasma membrane"/>
    <property type="evidence" value="ECO:0007669"/>
    <property type="project" value="TreeGrafter"/>
</dbReference>
<evidence type="ECO:0000256" key="6">
    <source>
        <dbReference type="ARBA" id="ARBA00022958"/>
    </source>
</evidence>
<dbReference type="PANTHER" id="PTHR11767">
    <property type="entry name" value="INWARD RECTIFIER POTASSIUM CHANNEL"/>
    <property type="match status" value="1"/>
</dbReference>
<feature type="non-terminal residue" evidence="15">
    <location>
        <position position="1"/>
    </location>
</feature>
<dbReference type="AlphaFoldDB" id="A0A9W7EVP3"/>
<organism evidence="15 16">
    <name type="scientific">Triparma laevis f. inornata</name>
    <dbReference type="NCBI Taxonomy" id="1714386"/>
    <lineage>
        <taxon>Eukaryota</taxon>
        <taxon>Sar</taxon>
        <taxon>Stramenopiles</taxon>
        <taxon>Ochrophyta</taxon>
        <taxon>Bolidophyceae</taxon>
        <taxon>Parmales</taxon>
        <taxon>Triparmaceae</taxon>
        <taxon>Triparma</taxon>
    </lineage>
</organism>
<dbReference type="Gene3D" id="1.10.287.70">
    <property type="match status" value="1"/>
</dbReference>
<keyword evidence="8 11" id="KW-0406">Ion transport</keyword>
<feature type="domain" description="Inward rectifier potassium channel C-terminal" evidence="14">
    <location>
        <begin position="271"/>
        <end position="345"/>
    </location>
</feature>
<keyword evidence="4 11" id="KW-0812">Transmembrane</keyword>
<dbReference type="GO" id="GO:0034765">
    <property type="term" value="P:regulation of monoatomic ion transmembrane transport"/>
    <property type="evidence" value="ECO:0007669"/>
    <property type="project" value="TreeGrafter"/>
</dbReference>
<sequence>MLSDRIQPDIDCGLTSNTETTIPFGSAFAFSLETATTVGYGLPGSSNAFFEGCPELQICIFFQMLFSLFFNAFLFAFFFARLSRAETRGIQVLFSSKAIIKKVGKQWEIEIRCYDCDSKHPLVESHVRFYAVKRNSTLGDGASFERMRTNRPDDDYGAVLFTSLPCNVSHDIDDFSPVLPPHLRKTKESDFMLKDHGLENREADSRVGNRDGLQCLACGETYGSWENLVRHVKYSRIVEKNDGYEKQNGCLRHLDLDIDGGHPERTEVVSERPAYEEFEKYFRSEGIEILAVLEAIDPLMSGTFQALQSYTIEDISFGGDFQNCIKRGKKSNAFEVDFGKFHGITNEGGEGGGATNML</sequence>
<comment type="caution">
    <text evidence="15">The sequence shown here is derived from an EMBL/GenBank/DDBJ whole genome shotgun (WGS) entry which is preliminary data.</text>
</comment>
<dbReference type="InterPro" id="IPR040445">
    <property type="entry name" value="Kir_TM"/>
</dbReference>
<dbReference type="GO" id="GO:0005886">
    <property type="term" value="C:plasma membrane"/>
    <property type="evidence" value="ECO:0007669"/>
    <property type="project" value="TreeGrafter"/>
</dbReference>
<keyword evidence="7 12" id="KW-1133">Transmembrane helix</keyword>
<dbReference type="PANTHER" id="PTHR11767:SF103">
    <property type="entry name" value="POTASSIUM CHANNEL INWARDLY RECTIFYING TRANSMEMBRANE DOMAIN-CONTAINING PROTEIN"/>
    <property type="match status" value="1"/>
</dbReference>
<comment type="subcellular location">
    <subcellularLocation>
        <location evidence="1 11">Membrane</location>
        <topology evidence="1 11">Multi-pass membrane protein</topology>
    </subcellularLocation>
</comment>
<evidence type="ECO:0000256" key="9">
    <source>
        <dbReference type="ARBA" id="ARBA00023136"/>
    </source>
</evidence>
<dbReference type="Proteomes" id="UP001162640">
    <property type="component" value="Unassembled WGS sequence"/>
</dbReference>
<dbReference type="InterPro" id="IPR014756">
    <property type="entry name" value="Ig_E-set"/>
</dbReference>
<feature type="domain" description="Potassium channel inwardly rectifying transmembrane" evidence="13">
    <location>
        <begin position="24"/>
        <end position="85"/>
    </location>
</feature>
<dbReference type="SUPFAM" id="SSF81296">
    <property type="entry name" value="E set domains"/>
    <property type="match status" value="2"/>
</dbReference>
<dbReference type="Pfam" id="PF01007">
    <property type="entry name" value="IRK"/>
    <property type="match status" value="1"/>
</dbReference>
<feature type="transmembrane region" description="Helical" evidence="12">
    <location>
        <begin position="60"/>
        <end position="80"/>
    </location>
</feature>
<name>A0A9W7EVP3_9STRA</name>
<evidence type="ECO:0000256" key="8">
    <source>
        <dbReference type="ARBA" id="ARBA00023065"/>
    </source>
</evidence>
<keyword evidence="10 11" id="KW-0407">Ion channel</keyword>
<evidence type="ECO:0000313" key="16">
    <source>
        <dbReference type="Proteomes" id="UP001162640"/>
    </source>
</evidence>
<evidence type="ECO:0000256" key="5">
    <source>
        <dbReference type="ARBA" id="ARBA00022882"/>
    </source>
</evidence>
<evidence type="ECO:0000259" key="14">
    <source>
        <dbReference type="Pfam" id="PF17655"/>
    </source>
</evidence>
<evidence type="ECO:0000256" key="2">
    <source>
        <dbReference type="ARBA" id="ARBA00022448"/>
    </source>
</evidence>
<accession>A0A9W7EVP3</accession>
<evidence type="ECO:0000256" key="10">
    <source>
        <dbReference type="ARBA" id="ARBA00023303"/>
    </source>
</evidence>
<dbReference type="SUPFAM" id="SSF81324">
    <property type="entry name" value="Voltage-gated potassium channels"/>
    <property type="match status" value="1"/>
</dbReference>
<keyword evidence="9 12" id="KW-0472">Membrane</keyword>
<dbReference type="GO" id="GO:0005242">
    <property type="term" value="F:inward rectifier potassium channel activity"/>
    <property type="evidence" value="ECO:0007669"/>
    <property type="project" value="InterPro"/>
</dbReference>
<evidence type="ECO:0000256" key="12">
    <source>
        <dbReference type="SAM" id="Phobius"/>
    </source>
</evidence>
<evidence type="ECO:0000259" key="13">
    <source>
        <dbReference type="Pfam" id="PF01007"/>
    </source>
</evidence>
<gene>
    <name evidence="15" type="ORF">TL16_g12181</name>
</gene>
<evidence type="ECO:0000313" key="15">
    <source>
        <dbReference type="EMBL" id="GMH91880.1"/>
    </source>
</evidence>
<evidence type="ECO:0000256" key="3">
    <source>
        <dbReference type="ARBA" id="ARBA00022538"/>
    </source>
</evidence>
<evidence type="ECO:0000256" key="11">
    <source>
        <dbReference type="RuleBase" id="RU003822"/>
    </source>
</evidence>
<keyword evidence="6 11" id="KW-0630">Potassium</keyword>
<dbReference type="Pfam" id="PF17655">
    <property type="entry name" value="IRK_C"/>
    <property type="match status" value="1"/>
</dbReference>
<dbReference type="Gene3D" id="2.60.40.1400">
    <property type="entry name" value="G protein-activated inward rectifier potassium channel 1"/>
    <property type="match status" value="1"/>
</dbReference>
<reference evidence="16" key="1">
    <citation type="journal article" date="2023" name="Commun. Biol.">
        <title>Genome analysis of Parmales, the sister group of diatoms, reveals the evolutionary specialization of diatoms from phago-mixotrophs to photoautotrophs.</title>
        <authorList>
            <person name="Ban H."/>
            <person name="Sato S."/>
            <person name="Yoshikawa S."/>
            <person name="Yamada K."/>
            <person name="Nakamura Y."/>
            <person name="Ichinomiya M."/>
            <person name="Sato N."/>
            <person name="Blanc-Mathieu R."/>
            <person name="Endo H."/>
            <person name="Kuwata A."/>
            <person name="Ogata H."/>
        </authorList>
    </citation>
    <scope>NUCLEOTIDE SEQUENCE [LARGE SCALE GENOMIC DNA]</scope>
</reference>
<feature type="non-terminal residue" evidence="15">
    <location>
        <position position="358"/>
    </location>
</feature>
<proteinExistence type="inferred from homology"/>
<dbReference type="InterPro" id="IPR016449">
    <property type="entry name" value="K_chnl_inward-rec_Kir"/>
</dbReference>
<keyword evidence="5 11" id="KW-0851">Voltage-gated channel</keyword>
<keyword evidence="3 11" id="KW-0633">Potassium transport</keyword>
<comment type="similarity">
    <text evidence="11">Belongs to the inward rectifier-type potassium channel (TC 1.A.2.1) family.</text>
</comment>
<dbReference type="GO" id="GO:0034702">
    <property type="term" value="C:monoatomic ion channel complex"/>
    <property type="evidence" value="ECO:0007669"/>
    <property type="project" value="UniProtKB-KW"/>
</dbReference>
<evidence type="ECO:0000256" key="7">
    <source>
        <dbReference type="ARBA" id="ARBA00022989"/>
    </source>
</evidence>
<protein>
    <submittedName>
        <fullName evidence="15">Uncharacterized protein</fullName>
    </submittedName>
</protein>
<dbReference type="PRINTS" id="PR01320">
    <property type="entry name" value="KIRCHANNEL"/>
</dbReference>